<evidence type="ECO:0000256" key="11">
    <source>
        <dbReference type="SAM" id="Phobius"/>
    </source>
</evidence>
<keyword evidence="8" id="KW-0443">Lipid metabolism</keyword>
<keyword evidence="9 11" id="KW-0472">Membrane</keyword>
<reference evidence="12" key="1">
    <citation type="journal article" date="2020" name="J Insects Food Feed">
        <title>The yellow mealworm (Tenebrio molitor) genome: a resource for the emerging insects as food and feed industry.</title>
        <authorList>
            <person name="Eriksson T."/>
            <person name="Andere A."/>
            <person name="Kelstrup H."/>
            <person name="Emery V."/>
            <person name="Picard C."/>
        </authorList>
    </citation>
    <scope>NUCLEOTIDE SEQUENCE</scope>
    <source>
        <strain evidence="12">Stoneville</strain>
        <tissue evidence="12">Whole head</tissue>
    </source>
</reference>
<dbReference type="PANTHER" id="PTHR12317">
    <property type="entry name" value="DIACYLGLYCEROL O-ACYLTRANSFERASE"/>
    <property type="match status" value="1"/>
</dbReference>
<keyword evidence="3" id="KW-0444">Lipid biosynthesis</keyword>
<dbReference type="Proteomes" id="UP000719412">
    <property type="component" value="Unassembled WGS sequence"/>
</dbReference>
<evidence type="ECO:0000256" key="10">
    <source>
        <dbReference type="ARBA" id="ARBA00023315"/>
    </source>
</evidence>
<name>A0A8J6HUW9_TENMO</name>
<dbReference type="AlphaFoldDB" id="A0A8J6HUW9"/>
<protein>
    <recommendedName>
        <fullName evidence="14">Acyltransferase</fullName>
    </recommendedName>
</protein>
<keyword evidence="5 11" id="KW-0812">Transmembrane</keyword>
<evidence type="ECO:0000256" key="2">
    <source>
        <dbReference type="ARBA" id="ARBA00005420"/>
    </source>
</evidence>
<evidence type="ECO:0000256" key="9">
    <source>
        <dbReference type="ARBA" id="ARBA00023136"/>
    </source>
</evidence>
<organism evidence="12 13">
    <name type="scientific">Tenebrio molitor</name>
    <name type="common">Yellow mealworm beetle</name>
    <dbReference type="NCBI Taxonomy" id="7067"/>
    <lineage>
        <taxon>Eukaryota</taxon>
        <taxon>Metazoa</taxon>
        <taxon>Ecdysozoa</taxon>
        <taxon>Arthropoda</taxon>
        <taxon>Hexapoda</taxon>
        <taxon>Insecta</taxon>
        <taxon>Pterygota</taxon>
        <taxon>Neoptera</taxon>
        <taxon>Endopterygota</taxon>
        <taxon>Coleoptera</taxon>
        <taxon>Polyphaga</taxon>
        <taxon>Cucujiformia</taxon>
        <taxon>Tenebrionidae</taxon>
        <taxon>Tenebrio</taxon>
    </lineage>
</organism>
<proteinExistence type="inferred from homology"/>
<dbReference type="Pfam" id="PF03982">
    <property type="entry name" value="DAGAT"/>
    <property type="match status" value="1"/>
</dbReference>
<accession>A0A8J6HUW9</accession>
<evidence type="ECO:0008006" key="14">
    <source>
        <dbReference type="Google" id="ProtNLM"/>
    </source>
</evidence>
<evidence type="ECO:0000256" key="7">
    <source>
        <dbReference type="ARBA" id="ARBA00022989"/>
    </source>
</evidence>
<comment type="similarity">
    <text evidence="2">Belongs to the diacylglycerol acyltransferase family.</text>
</comment>
<evidence type="ECO:0000313" key="12">
    <source>
        <dbReference type="EMBL" id="KAH0822391.1"/>
    </source>
</evidence>
<dbReference type="EMBL" id="JABDTM020002601">
    <property type="protein sequence ID" value="KAH0822391.1"/>
    <property type="molecule type" value="Genomic_DNA"/>
</dbReference>
<evidence type="ECO:0000256" key="3">
    <source>
        <dbReference type="ARBA" id="ARBA00022516"/>
    </source>
</evidence>
<dbReference type="InterPro" id="IPR007130">
    <property type="entry name" value="DAGAT"/>
</dbReference>
<keyword evidence="13" id="KW-1185">Reference proteome</keyword>
<evidence type="ECO:0000256" key="8">
    <source>
        <dbReference type="ARBA" id="ARBA00023098"/>
    </source>
</evidence>
<comment type="caution">
    <text evidence="12">The sequence shown here is derived from an EMBL/GenBank/DDBJ whole genome shotgun (WGS) entry which is preliminary data.</text>
</comment>
<gene>
    <name evidence="12" type="ORF">GEV33_000400</name>
</gene>
<evidence type="ECO:0000256" key="1">
    <source>
        <dbReference type="ARBA" id="ARBA00004477"/>
    </source>
</evidence>
<dbReference type="GO" id="GO:0004144">
    <property type="term" value="F:diacylglycerol O-acyltransferase activity"/>
    <property type="evidence" value="ECO:0007669"/>
    <property type="project" value="TreeGrafter"/>
</dbReference>
<evidence type="ECO:0000256" key="5">
    <source>
        <dbReference type="ARBA" id="ARBA00022692"/>
    </source>
</evidence>
<feature type="transmembrane region" description="Helical" evidence="11">
    <location>
        <begin position="20"/>
        <end position="46"/>
    </location>
</feature>
<keyword evidence="4" id="KW-0808">Transferase</keyword>
<sequence length="244" mass="28744">MDHRRQRFSAFQPTVRRYEILALSPWFVVITFGGVVGFFIWFFLLFMRLWCGRIIKWVKEWRWCYHMMKYFPVEMYCVPDYTLASSRNYLCCCFPHGVMPVGPFSAMASSFSKFRRRYPEIEASNSQPGKYKFVVKNRKGFVKVTLRNGSPLVSVVSFGETDLFDQLVQEFIRKYLGVAPVIINGRGLFHGNSQSPPSHTKIANPTNEQVEELHSKFVQSLITLFEEYKYKYLENPEDKYLELQ</sequence>
<keyword evidence="7 11" id="KW-1133">Transmembrane helix</keyword>
<comment type="subcellular location">
    <subcellularLocation>
        <location evidence="1">Endoplasmic reticulum membrane</location>
        <topology evidence="1">Multi-pass membrane protein</topology>
    </subcellularLocation>
</comment>
<evidence type="ECO:0000313" key="13">
    <source>
        <dbReference type="Proteomes" id="UP000719412"/>
    </source>
</evidence>
<evidence type="ECO:0000256" key="6">
    <source>
        <dbReference type="ARBA" id="ARBA00022824"/>
    </source>
</evidence>
<dbReference type="GO" id="GO:0019432">
    <property type="term" value="P:triglyceride biosynthetic process"/>
    <property type="evidence" value="ECO:0007669"/>
    <property type="project" value="TreeGrafter"/>
</dbReference>
<keyword evidence="6" id="KW-0256">Endoplasmic reticulum</keyword>
<keyword evidence="10" id="KW-0012">Acyltransferase</keyword>
<dbReference type="GO" id="GO:0005789">
    <property type="term" value="C:endoplasmic reticulum membrane"/>
    <property type="evidence" value="ECO:0007669"/>
    <property type="project" value="UniProtKB-SubCell"/>
</dbReference>
<evidence type="ECO:0000256" key="4">
    <source>
        <dbReference type="ARBA" id="ARBA00022679"/>
    </source>
</evidence>
<dbReference type="PANTHER" id="PTHR12317:SF79">
    <property type="entry name" value="ACYLTRANSFERASE"/>
    <property type="match status" value="1"/>
</dbReference>
<reference evidence="12" key="2">
    <citation type="submission" date="2021-08" db="EMBL/GenBank/DDBJ databases">
        <authorList>
            <person name="Eriksson T."/>
        </authorList>
    </citation>
    <scope>NUCLEOTIDE SEQUENCE</scope>
    <source>
        <strain evidence="12">Stoneville</strain>
        <tissue evidence="12">Whole head</tissue>
    </source>
</reference>